<evidence type="ECO:0000313" key="1">
    <source>
        <dbReference type="EMBL" id="KAA6437025.1"/>
    </source>
</evidence>
<accession>A0A5M8QLK8</accession>
<gene>
    <name evidence="1" type="ORF">FEM33_20095</name>
</gene>
<dbReference type="RefSeq" id="WP_139013783.1">
    <property type="nucleotide sequence ID" value="NZ_VBSN01000059.1"/>
</dbReference>
<keyword evidence="2" id="KW-1185">Reference proteome</keyword>
<dbReference type="OrthoDB" id="964226at2"/>
<protein>
    <submittedName>
        <fullName evidence="1">Uncharacterized protein</fullName>
    </submittedName>
</protein>
<comment type="caution">
    <text evidence="1">The sequence shown here is derived from an EMBL/GenBank/DDBJ whole genome shotgun (WGS) entry which is preliminary data.</text>
</comment>
<sequence length="115" mass="12229">MEDLADITALLEETISQLMAGTETLTAEKGILLADQWIGPLQSSENTKPIAEEVQKLKSLLQAQPVNEENVTAQLNHIAEKVAVLAPDMGTEGEMPSLLAALATALRMSGETTGE</sequence>
<reference evidence="1 2" key="1">
    <citation type="submission" date="2019-05" db="EMBL/GenBank/DDBJ databases">
        <authorList>
            <person name="Qu J.-H."/>
        </authorList>
    </citation>
    <scope>NUCLEOTIDE SEQUENCE [LARGE SCALE GENOMIC DNA]</scope>
    <source>
        <strain evidence="1 2">NS28</strain>
    </source>
</reference>
<evidence type="ECO:0000313" key="2">
    <source>
        <dbReference type="Proteomes" id="UP000323994"/>
    </source>
</evidence>
<organism evidence="1 2">
    <name type="scientific">Dyadobacter flavalbus</name>
    <dbReference type="NCBI Taxonomy" id="2579942"/>
    <lineage>
        <taxon>Bacteria</taxon>
        <taxon>Pseudomonadati</taxon>
        <taxon>Bacteroidota</taxon>
        <taxon>Cytophagia</taxon>
        <taxon>Cytophagales</taxon>
        <taxon>Spirosomataceae</taxon>
        <taxon>Dyadobacter</taxon>
    </lineage>
</organism>
<dbReference type="AlphaFoldDB" id="A0A5M8QLK8"/>
<dbReference type="Proteomes" id="UP000323994">
    <property type="component" value="Unassembled WGS sequence"/>
</dbReference>
<name>A0A5M8QLK8_9BACT</name>
<dbReference type="EMBL" id="VBSN01000059">
    <property type="protein sequence ID" value="KAA6437025.1"/>
    <property type="molecule type" value="Genomic_DNA"/>
</dbReference>
<proteinExistence type="predicted"/>